<dbReference type="SUPFAM" id="SSF53822">
    <property type="entry name" value="Periplasmic binding protein-like I"/>
    <property type="match status" value="1"/>
</dbReference>
<dbReference type="InterPro" id="IPR001320">
    <property type="entry name" value="Iontro_rcpt_C"/>
</dbReference>
<feature type="disulfide bond" evidence="13">
    <location>
        <begin position="762"/>
        <end position="816"/>
    </location>
</feature>
<dbReference type="Gene3D" id="3.40.190.10">
    <property type="entry name" value="Periplasmic binding protein-like II"/>
    <property type="match status" value="2"/>
</dbReference>
<keyword evidence="5 16" id="KW-0732">Signal</keyword>
<feature type="domain" description="Ionotropic glutamate receptor C-terminal" evidence="17">
    <location>
        <begin position="469"/>
        <end position="813"/>
    </location>
</feature>
<dbReference type="Gene3D" id="1.10.287.70">
    <property type="match status" value="1"/>
</dbReference>
<evidence type="ECO:0000256" key="14">
    <source>
        <dbReference type="SAM" id="MobiDB-lite"/>
    </source>
</evidence>
<dbReference type="InterPro" id="IPR019594">
    <property type="entry name" value="Glu/Gly-bd"/>
</dbReference>
<evidence type="ECO:0000256" key="3">
    <source>
        <dbReference type="ARBA" id="ARBA00022448"/>
    </source>
</evidence>
<keyword evidence="10" id="KW-0325">Glycoprotein</keyword>
<dbReference type="AlphaFoldDB" id="A0AA38GU00"/>
<feature type="signal peptide" evidence="16">
    <location>
        <begin position="1"/>
        <end position="25"/>
    </location>
</feature>
<evidence type="ECO:0000313" key="19">
    <source>
        <dbReference type="Proteomes" id="UP000824469"/>
    </source>
</evidence>
<organism evidence="18 19">
    <name type="scientific">Taxus chinensis</name>
    <name type="common">Chinese yew</name>
    <name type="synonym">Taxus wallichiana var. chinensis</name>
    <dbReference type="NCBI Taxonomy" id="29808"/>
    <lineage>
        <taxon>Eukaryota</taxon>
        <taxon>Viridiplantae</taxon>
        <taxon>Streptophyta</taxon>
        <taxon>Embryophyta</taxon>
        <taxon>Tracheophyta</taxon>
        <taxon>Spermatophyta</taxon>
        <taxon>Pinopsida</taxon>
        <taxon>Pinidae</taxon>
        <taxon>Conifers II</taxon>
        <taxon>Cupressales</taxon>
        <taxon>Taxaceae</taxon>
        <taxon>Taxus</taxon>
    </lineage>
</organism>
<dbReference type="Gene3D" id="3.40.50.2300">
    <property type="match status" value="2"/>
</dbReference>
<evidence type="ECO:0000256" key="11">
    <source>
        <dbReference type="ARBA" id="ARBA00023286"/>
    </source>
</evidence>
<keyword evidence="11" id="KW-1071">Ligand-gated ion channel</keyword>
<feature type="region of interest" description="Disordered" evidence="14">
    <location>
        <begin position="1036"/>
        <end position="1057"/>
    </location>
</feature>
<dbReference type="FunFam" id="1.10.287.70:FF:000037">
    <property type="entry name" value="Glutamate receptor"/>
    <property type="match status" value="1"/>
</dbReference>
<comment type="subcellular location">
    <subcellularLocation>
        <location evidence="1">Membrane</location>
        <topology evidence="1">Multi-pass membrane protein</topology>
    </subcellularLocation>
</comment>
<evidence type="ECO:0000256" key="6">
    <source>
        <dbReference type="ARBA" id="ARBA00022989"/>
    </source>
</evidence>
<feature type="compositionally biased region" description="Basic and acidic residues" evidence="14">
    <location>
        <begin position="1038"/>
        <end position="1047"/>
    </location>
</feature>
<evidence type="ECO:0000313" key="18">
    <source>
        <dbReference type="EMBL" id="KAH9328301.1"/>
    </source>
</evidence>
<dbReference type="Pfam" id="PF01094">
    <property type="entry name" value="ANF_receptor"/>
    <property type="match status" value="1"/>
</dbReference>
<reference evidence="18 19" key="1">
    <citation type="journal article" date="2021" name="Nat. Plants">
        <title>The Taxus genome provides insights into paclitaxel biosynthesis.</title>
        <authorList>
            <person name="Xiong X."/>
            <person name="Gou J."/>
            <person name="Liao Q."/>
            <person name="Li Y."/>
            <person name="Zhou Q."/>
            <person name="Bi G."/>
            <person name="Li C."/>
            <person name="Du R."/>
            <person name="Wang X."/>
            <person name="Sun T."/>
            <person name="Guo L."/>
            <person name="Liang H."/>
            <person name="Lu P."/>
            <person name="Wu Y."/>
            <person name="Zhang Z."/>
            <person name="Ro D.K."/>
            <person name="Shang Y."/>
            <person name="Huang S."/>
            <person name="Yan J."/>
        </authorList>
    </citation>
    <scope>NUCLEOTIDE SEQUENCE [LARGE SCALE GENOMIC DNA]</scope>
    <source>
        <strain evidence="18">Ta-2019</strain>
    </source>
</reference>
<dbReference type="Pfam" id="PF10613">
    <property type="entry name" value="Lig_chan-Glu_bd"/>
    <property type="match status" value="1"/>
</dbReference>
<keyword evidence="13" id="KW-1015">Disulfide bond</keyword>
<keyword evidence="9" id="KW-0675">Receptor</keyword>
<proteinExistence type="inferred from homology"/>
<feature type="transmembrane region" description="Helical" evidence="15">
    <location>
        <begin position="593"/>
        <end position="611"/>
    </location>
</feature>
<evidence type="ECO:0000256" key="8">
    <source>
        <dbReference type="ARBA" id="ARBA00023136"/>
    </source>
</evidence>
<keyword evidence="19" id="KW-1185">Reference proteome</keyword>
<evidence type="ECO:0000256" key="5">
    <source>
        <dbReference type="ARBA" id="ARBA00022729"/>
    </source>
</evidence>
<name>A0AA38GU00_TAXCH</name>
<dbReference type="InterPro" id="IPR001828">
    <property type="entry name" value="ANF_lig-bd_rcpt"/>
</dbReference>
<keyword evidence="7" id="KW-0406">Ion transport</keyword>
<dbReference type="GO" id="GO:0007165">
    <property type="term" value="P:signal transduction"/>
    <property type="evidence" value="ECO:0007669"/>
    <property type="project" value="UniProtKB-ARBA"/>
</dbReference>
<feature type="chain" id="PRO_5041338383" description="Ionotropic glutamate receptor C-terminal domain-containing protein" evidence="16">
    <location>
        <begin position="26"/>
        <end position="1057"/>
    </location>
</feature>
<dbReference type="GO" id="GO:1901701">
    <property type="term" value="P:cellular response to oxygen-containing compound"/>
    <property type="evidence" value="ECO:0007669"/>
    <property type="project" value="UniProtKB-ARBA"/>
</dbReference>
<dbReference type="InterPro" id="IPR044440">
    <property type="entry name" value="GABAb_receptor_plant_PBP1"/>
</dbReference>
<keyword evidence="6 15" id="KW-1133">Transmembrane helix</keyword>
<comment type="similarity">
    <text evidence="2">Belongs to the glutamate-gated ion channel (TC 1.A.10.1) family.</text>
</comment>
<dbReference type="PIRSF" id="PIRSF037090">
    <property type="entry name" value="Iontro_Glu-like_rcpt_pln"/>
    <property type="match status" value="1"/>
</dbReference>
<dbReference type="FunFam" id="3.40.190.10:FF:000175">
    <property type="entry name" value="Glutamate receptor"/>
    <property type="match status" value="1"/>
</dbReference>
<protein>
    <recommendedName>
        <fullName evidence="17">Ionotropic glutamate receptor C-terminal domain-containing protein</fullName>
    </recommendedName>
</protein>
<comment type="caution">
    <text evidence="18">The sequence shown here is derived from an EMBL/GenBank/DDBJ whole genome shotgun (WGS) entry which is preliminary data.</text>
</comment>
<dbReference type="CDD" id="cd13686">
    <property type="entry name" value="GluR_Plant"/>
    <property type="match status" value="1"/>
</dbReference>
<dbReference type="GO" id="GO:0015276">
    <property type="term" value="F:ligand-gated monoatomic ion channel activity"/>
    <property type="evidence" value="ECO:0007669"/>
    <property type="project" value="InterPro"/>
</dbReference>
<dbReference type="FunFam" id="3.40.190.10:FF:000054">
    <property type="entry name" value="Glutamate receptor"/>
    <property type="match status" value="1"/>
</dbReference>
<dbReference type="SUPFAM" id="SSF53850">
    <property type="entry name" value="Periplasmic binding protein-like II"/>
    <property type="match status" value="1"/>
</dbReference>
<dbReference type="InterPro" id="IPR015683">
    <property type="entry name" value="Ionotropic_Glu_rcpt"/>
</dbReference>
<evidence type="ECO:0000256" key="12">
    <source>
        <dbReference type="ARBA" id="ARBA00023303"/>
    </source>
</evidence>
<dbReference type="Pfam" id="PF00060">
    <property type="entry name" value="Lig_chan"/>
    <property type="match status" value="1"/>
</dbReference>
<gene>
    <name evidence="18" type="ORF">KI387_000409</name>
</gene>
<dbReference type="Proteomes" id="UP000824469">
    <property type="component" value="Unassembled WGS sequence"/>
</dbReference>
<keyword evidence="8 15" id="KW-0472">Membrane</keyword>
<keyword evidence="12" id="KW-0407">Ion channel</keyword>
<dbReference type="GO" id="GO:0009611">
    <property type="term" value="P:response to wounding"/>
    <property type="evidence" value="ECO:0007669"/>
    <property type="project" value="UniProtKB-ARBA"/>
</dbReference>
<feature type="transmembrane region" description="Helical" evidence="15">
    <location>
        <begin position="653"/>
        <end position="677"/>
    </location>
</feature>
<dbReference type="FunFam" id="3.40.50.2300:FF:000081">
    <property type="entry name" value="Glutamate receptor"/>
    <property type="match status" value="1"/>
</dbReference>
<feature type="compositionally biased region" description="Polar residues" evidence="14">
    <location>
        <begin position="1048"/>
        <end position="1057"/>
    </location>
</feature>
<feature type="transmembrane region" description="Helical" evidence="15">
    <location>
        <begin position="833"/>
        <end position="857"/>
    </location>
</feature>
<evidence type="ECO:0000256" key="13">
    <source>
        <dbReference type="PIRSR" id="PIRSR037090-50"/>
    </source>
</evidence>
<evidence type="ECO:0000256" key="4">
    <source>
        <dbReference type="ARBA" id="ARBA00022692"/>
    </source>
</evidence>
<dbReference type="EMBL" id="JAHRHJ020000001">
    <property type="protein sequence ID" value="KAH9328301.1"/>
    <property type="molecule type" value="Genomic_DNA"/>
</dbReference>
<evidence type="ECO:0000256" key="9">
    <source>
        <dbReference type="ARBA" id="ARBA00023170"/>
    </source>
</evidence>
<keyword evidence="3" id="KW-0813">Transport</keyword>
<evidence type="ECO:0000256" key="16">
    <source>
        <dbReference type="SAM" id="SignalP"/>
    </source>
</evidence>
<evidence type="ECO:0000256" key="1">
    <source>
        <dbReference type="ARBA" id="ARBA00004141"/>
    </source>
</evidence>
<dbReference type="PRINTS" id="PR01176">
    <property type="entry name" value="GABABRECEPTR"/>
</dbReference>
<evidence type="ECO:0000256" key="10">
    <source>
        <dbReference type="ARBA" id="ARBA00023180"/>
    </source>
</evidence>
<sequence length="1057" mass="117241">MISNWVSFLVLGLASIVFSPCPCSAENGKRPATVNVGALVAYNTTIGRVAKKAIELAVEDVNKDKTLLNETQLVLTMMDTNCSAFIGTSAALELSKKDVVAVIGPQSSVIAHVILHIANGLHVPLLSFGATDPSLSSLQYPYFLRLTHSDFSEMTAIAAVIGYFNWREVVAVYVDDDYGRNGITALGDALGDKANIVHKYQMPPAITRSGLGSNLEDLALMTTRVFVVHMNPDAGLKLFTEVHYHGMLSNGYVWIATDWLSSALDSLELDSGTMKSLQGVITVRRHIRNSDQLHAFSVRWKNLQKAGTVDAGLNVFGLYAYDTVWAAAYAIDIFLKGGGNLSFTKYPHLSSASGSESELAELEVFRGGPQLHAILLQTNITGLTGPVQLDKRGELLGSAFEIINIVGTGFRKVSYWSNISGLSVIPPEGGRLASSHNKSSLNERVYDIIWPGDSKQVPRGWTIPNNGVRLRIGVPWKKGDFEKLIKVVHGSNVGNGYCTDVFAAAVNLLPYAAPYEFVLYGSEKSTPNYDELVEQVASKKFDAAVGDITILKSRSKDVDFTQPYVDSGLVVVAPVKKIISNPWAFLQPFTPEMWFTTGAFFIVIGCVVWLLEHRKNSEFRGEPKKQFVTILWFSFSTMFFAHREQIVSCLGRIVVVIWLFVVLIITSSYTASLTSILTVQQLATTIKGIDDLISSNIPIGYLRGSFVRNYLSEELNIAQSRLIPLDSPESFAKALAKGPIRGGVGAIVDELPPVQIFLSTRCGSRIVGQSFTKGGWGFVFPKGSPLQIDISTAILNLSETGELQRIHDKWLSVDRCSSYVSKDAPKQFGLTSFWGLFLISGVASFAAFLIFVCRLALQFRHHPINSDDLTNSRSFLRKVASFVDQKEIDQGNEKSKRKRTEEQEKINQITNECQFLYQYSLFSCHEYLEIIYGRHARRNQLQEVSFSLKRRSHAQKKSLLDKSHFWEWMDLSCSGIFGRSRQVFITGAYIIERELKSMSDTLNISSESEEIPRSAPVVKNSGRIKRKRISQTKIAPTMEKRDEREGSTESCITSRFV</sequence>
<evidence type="ECO:0000256" key="15">
    <source>
        <dbReference type="SAM" id="Phobius"/>
    </source>
</evidence>
<evidence type="ECO:0000256" key="2">
    <source>
        <dbReference type="ARBA" id="ARBA00008685"/>
    </source>
</evidence>
<dbReference type="CDD" id="cd19990">
    <property type="entry name" value="PBP1_GABAb_receptor_plant"/>
    <property type="match status" value="1"/>
</dbReference>
<dbReference type="GO" id="GO:0016020">
    <property type="term" value="C:membrane"/>
    <property type="evidence" value="ECO:0007669"/>
    <property type="project" value="UniProtKB-SubCell"/>
</dbReference>
<dbReference type="InterPro" id="IPR017103">
    <property type="entry name" value="Iontropic_Glu_rcpt_pln"/>
</dbReference>
<dbReference type="OMA" id="CNSFEIP"/>
<evidence type="ECO:0000259" key="17">
    <source>
        <dbReference type="SMART" id="SM00079"/>
    </source>
</evidence>
<dbReference type="SMART" id="SM00079">
    <property type="entry name" value="PBPe"/>
    <property type="match status" value="1"/>
</dbReference>
<accession>A0AA38GU00</accession>
<evidence type="ECO:0000256" key="7">
    <source>
        <dbReference type="ARBA" id="ARBA00023065"/>
    </source>
</evidence>
<dbReference type="PANTHER" id="PTHR18966">
    <property type="entry name" value="IONOTROPIC GLUTAMATE RECEPTOR"/>
    <property type="match status" value="1"/>
</dbReference>
<dbReference type="InterPro" id="IPR028082">
    <property type="entry name" value="Peripla_BP_I"/>
</dbReference>
<keyword evidence="4 15" id="KW-0812">Transmembrane</keyword>